<dbReference type="InterPro" id="IPR000614">
    <property type="entry name" value="FRMsr_CS"/>
</dbReference>
<evidence type="ECO:0000313" key="2">
    <source>
        <dbReference type="Proteomes" id="UP000827549"/>
    </source>
</evidence>
<dbReference type="GO" id="GO:0033745">
    <property type="term" value="F:L-methionine-(R)-S-oxide reductase activity"/>
    <property type="evidence" value="ECO:0007669"/>
    <property type="project" value="TreeGrafter"/>
</dbReference>
<dbReference type="InterPro" id="IPR029016">
    <property type="entry name" value="GAF-like_dom_sf"/>
</dbReference>
<sequence>MPHADSSLVPPGLTTKAEFYAHVTEQLELLLDGHRYWVSNLAQASALLYHSYAGSELYGLADNHTPVVNWVGFYVQPSAEPVKGKPAPLVLGPYAGRPACITISPVAGRGVCADAFVNDAPVVVGDVDAYPGHIACDGDTKSEIVLPLRLSTPAGVSATVGVLDLDSTVLSTFDDEDRKGLEEVVRILAKASDWTP</sequence>
<dbReference type="PANTHER" id="PTHR21021">
    <property type="entry name" value="GAF/PUTATIVE CYTOSKELETAL PROTEIN"/>
    <property type="match status" value="1"/>
</dbReference>
<evidence type="ECO:0000313" key="1">
    <source>
        <dbReference type="EMBL" id="WOO76764.1"/>
    </source>
</evidence>
<organism evidence="1 2">
    <name type="scientific">Vanrija pseudolonga</name>
    <dbReference type="NCBI Taxonomy" id="143232"/>
    <lineage>
        <taxon>Eukaryota</taxon>
        <taxon>Fungi</taxon>
        <taxon>Dikarya</taxon>
        <taxon>Basidiomycota</taxon>
        <taxon>Agaricomycotina</taxon>
        <taxon>Tremellomycetes</taxon>
        <taxon>Trichosporonales</taxon>
        <taxon>Trichosporonaceae</taxon>
        <taxon>Vanrija</taxon>
    </lineage>
</organism>
<dbReference type="EMBL" id="CP086714">
    <property type="protein sequence ID" value="WOO76764.1"/>
    <property type="molecule type" value="Genomic_DNA"/>
</dbReference>
<protein>
    <submittedName>
        <fullName evidence="1">Protein YtsP</fullName>
    </submittedName>
</protein>
<dbReference type="GO" id="GO:0005829">
    <property type="term" value="C:cytosol"/>
    <property type="evidence" value="ECO:0007669"/>
    <property type="project" value="TreeGrafter"/>
</dbReference>
<dbReference type="Gene3D" id="3.30.450.40">
    <property type="match status" value="1"/>
</dbReference>
<dbReference type="GeneID" id="87803641"/>
<accession>A0AAF0Y2J2</accession>
<dbReference type="RefSeq" id="XP_062622796.1">
    <property type="nucleotide sequence ID" value="XM_062766812.1"/>
</dbReference>
<dbReference type="AlphaFoldDB" id="A0AAF0Y2J2"/>
<reference evidence="1" key="1">
    <citation type="submission" date="2023-10" db="EMBL/GenBank/DDBJ databases">
        <authorList>
            <person name="Noh H."/>
        </authorList>
    </citation>
    <scope>NUCLEOTIDE SEQUENCE</scope>
    <source>
        <strain evidence="1">DUCC4014</strain>
    </source>
</reference>
<keyword evidence="2" id="KW-1185">Reference proteome</keyword>
<dbReference type="PROSITE" id="PS01320">
    <property type="entry name" value="UPF0067"/>
    <property type="match status" value="1"/>
</dbReference>
<proteinExistence type="predicted"/>
<dbReference type="SUPFAM" id="SSF55781">
    <property type="entry name" value="GAF domain-like"/>
    <property type="match status" value="1"/>
</dbReference>
<name>A0AAF0Y2J2_9TREE</name>
<gene>
    <name evidence="1" type="primary">ytsP</name>
    <name evidence="1" type="ORF">LOC62_01G000382</name>
</gene>
<dbReference type="PANTHER" id="PTHR21021:SF15">
    <property type="entry name" value="FREE METHIONINE-R-SULFOXIDE REDUCTASE"/>
    <property type="match status" value="1"/>
</dbReference>
<dbReference type="Proteomes" id="UP000827549">
    <property type="component" value="Chromosome 1"/>
</dbReference>
<dbReference type="InterPro" id="IPR051330">
    <property type="entry name" value="Phosphatase_reg/MetRdx"/>
</dbReference>